<sequence length="99" mass="11301">MAGKSLSDSEVSMIKGILKNKPKVTNQEICRMLSFPKRILNQGRISEIRTEKKHANIKPCSKEDVDKFMSGKIKSSDLMYKQLCLGIIPNWCQYLVLII</sequence>
<dbReference type="Proteomes" id="UP001168167">
    <property type="component" value="Unassembled WGS sequence"/>
</dbReference>
<reference evidence="1" key="2">
    <citation type="journal article" date="2023" name="Microbiome">
        <title>Synthase-selected sorting approach identifies a beta-lactone synthase in a nudibranch symbiotic bacterium.</title>
        <authorList>
            <person name="Dzunkova M."/>
            <person name="La Clair J.J."/>
            <person name="Tyml T."/>
            <person name="Doud D."/>
            <person name="Schulz F."/>
            <person name="Piquer-Esteban S."/>
            <person name="Porcel Sanchis D."/>
            <person name="Osborn A."/>
            <person name="Robinson D."/>
            <person name="Louie K.B."/>
            <person name="Bowen B.P."/>
            <person name="Bowers R.M."/>
            <person name="Lee J."/>
            <person name="Arnau V."/>
            <person name="Diaz-Villanueva W."/>
            <person name="Stepanauskas R."/>
            <person name="Gosliner T."/>
            <person name="Date S.V."/>
            <person name="Northen T.R."/>
            <person name="Cheng J.F."/>
            <person name="Burkart M.D."/>
            <person name="Woyke T."/>
        </authorList>
    </citation>
    <scope>NUCLEOTIDE SEQUENCE</scope>
    <source>
        <strain evidence="1">Df01</strain>
    </source>
</reference>
<name>A0ABT7QMA9_9GAMM</name>
<dbReference type="EMBL" id="JANQAO010000003">
    <property type="protein sequence ID" value="MDM5147648.1"/>
    <property type="molecule type" value="Genomic_DNA"/>
</dbReference>
<evidence type="ECO:0000313" key="2">
    <source>
        <dbReference type="Proteomes" id="UP001168167"/>
    </source>
</evidence>
<reference evidence="1" key="1">
    <citation type="submission" date="2022-08" db="EMBL/GenBank/DDBJ databases">
        <authorList>
            <person name="Dzunkova M."/>
            <person name="La Clair J."/>
            <person name="Tyml T."/>
            <person name="Doud D."/>
            <person name="Schulz F."/>
            <person name="Piquer S."/>
            <person name="Porcel Sanchis D."/>
            <person name="Osborn A."/>
            <person name="Robinson D."/>
            <person name="Louie K.B."/>
            <person name="Bowen B.P."/>
            <person name="Bowers R."/>
            <person name="Lee J."/>
            <person name="Arnau Llombart V."/>
            <person name="Diaz Villanueva W."/>
            <person name="Gosliner T."/>
            <person name="Northen T."/>
            <person name="Cheng J.-F."/>
            <person name="Burkart M.D."/>
            <person name="Woyke T."/>
        </authorList>
    </citation>
    <scope>NUCLEOTIDE SEQUENCE</scope>
    <source>
        <strain evidence="1">Df01</strain>
    </source>
</reference>
<evidence type="ECO:0000313" key="1">
    <source>
        <dbReference type="EMBL" id="MDM5147648.1"/>
    </source>
</evidence>
<organism evidence="1 2">
    <name type="scientific">Candidatus Doriopsillibacter californiensis</name>
    <dbReference type="NCBI Taxonomy" id="2970740"/>
    <lineage>
        <taxon>Bacteria</taxon>
        <taxon>Pseudomonadati</taxon>
        <taxon>Pseudomonadota</taxon>
        <taxon>Gammaproteobacteria</taxon>
        <taxon>Candidatus Tethybacterales</taxon>
        <taxon>Candidatus Persebacteraceae</taxon>
        <taxon>Candidatus Doriopsillibacter</taxon>
    </lineage>
</organism>
<comment type="caution">
    <text evidence="1">The sequence shown here is derived from an EMBL/GenBank/DDBJ whole genome shotgun (WGS) entry which is preliminary data.</text>
</comment>
<gene>
    <name evidence="1" type="ORF">NQX30_04595</name>
</gene>
<keyword evidence="2" id="KW-1185">Reference proteome</keyword>
<accession>A0ABT7QMA9</accession>
<protein>
    <submittedName>
        <fullName evidence="1">Uncharacterized protein</fullName>
    </submittedName>
</protein>
<proteinExistence type="predicted"/>